<evidence type="ECO:0000259" key="3">
    <source>
        <dbReference type="PROSITE" id="PS50006"/>
    </source>
</evidence>
<evidence type="ECO:0000313" key="4">
    <source>
        <dbReference type="EMBL" id="MFI6498153.1"/>
    </source>
</evidence>
<feature type="domain" description="FHA" evidence="3">
    <location>
        <begin position="57"/>
        <end position="111"/>
    </location>
</feature>
<dbReference type="SUPFAM" id="SSF49879">
    <property type="entry name" value="SMAD/FHA domain"/>
    <property type="match status" value="1"/>
</dbReference>
<dbReference type="Pfam" id="PF00498">
    <property type="entry name" value="FHA"/>
    <property type="match status" value="1"/>
</dbReference>
<dbReference type="Gene3D" id="2.60.200.20">
    <property type="match status" value="1"/>
</dbReference>
<accession>A0ABW7YS88</accession>
<keyword evidence="1" id="KW-0597">Phosphoprotein</keyword>
<evidence type="ECO:0000256" key="1">
    <source>
        <dbReference type="ARBA" id="ARBA00022553"/>
    </source>
</evidence>
<keyword evidence="5" id="KW-1185">Reference proteome</keyword>
<feature type="region of interest" description="Disordered" evidence="2">
    <location>
        <begin position="96"/>
        <end position="118"/>
    </location>
</feature>
<dbReference type="CDD" id="cd00060">
    <property type="entry name" value="FHA"/>
    <property type="match status" value="1"/>
</dbReference>
<evidence type="ECO:0000256" key="2">
    <source>
        <dbReference type="SAM" id="MobiDB-lite"/>
    </source>
</evidence>
<dbReference type="PROSITE" id="PS50006">
    <property type="entry name" value="FHA_DOMAIN"/>
    <property type="match status" value="1"/>
</dbReference>
<dbReference type="InterPro" id="IPR008984">
    <property type="entry name" value="SMAD_FHA_dom_sf"/>
</dbReference>
<dbReference type="EMBL" id="JBITGY010000003">
    <property type="protein sequence ID" value="MFI6498153.1"/>
    <property type="molecule type" value="Genomic_DNA"/>
</dbReference>
<dbReference type="Proteomes" id="UP001612741">
    <property type="component" value="Unassembled WGS sequence"/>
</dbReference>
<protein>
    <submittedName>
        <fullName evidence="4">FHA domain-containing protein</fullName>
    </submittedName>
</protein>
<dbReference type="InterPro" id="IPR000253">
    <property type="entry name" value="FHA_dom"/>
</dbReference>
<comment type="caution">
    <text evidence="4">The sequence shown here is derived from an EMBL/GenBank/DDBJ whole genome shotgun (WGS) entry which is preliminary data.</text>
</comment>
<name>A0ABW7YS88_9ACTN</name>
<gene>
    <name evidence="4" type="ORF">ACIBG2_12240</name>
</gene>
<proteinExistence type="predicted"/>
<reference evidence="4 5" key="1">
    <citation type="submission" date="2024-10" db="EMBL/GenBank/DDBJ databases">
        <title>The Natural Products Discovery Center: Release of the First 8490 Sequenced Strains for Exploring Actinobacteria Biosynthetic Diversity.</title>
        <authorList>
            <person name="Kalkreuter E."/>
            <person name="Kautsar S.A."/>
            <person name="Yang D."/>
            <person name="Bader C.D."/>
            <person name="Teijaro C.N."/>
            <person name="Fluegel L."/>
            <person name="Davis C.M."/>
            <person name="Simpson J.R."/>
            <person name="Lauterbach L."/>
            <person name="Steele A.D."/>
            <person name="Gui C."/>
            <person name="Meng S."/>
            <person name="Li G."/>
            <person name="Viehrig K."/>
            <person name="Ye F."/>
            <person name="Su P."/>
            <person name="Kiefer A.F."/>
            <person name="Nichols A."/>
            <person name="Cepeda A.J."/>
            <person name="Yan W."/>
            <person name="Fan B."/>
            <person name="Jiang Y."/>
            <person name="Adhikari A."/>
            <person name="Zheng C.-J."/>
            <person name="Schuster L."/>
            <person name="Cowan T.M."/>
            <person name="Smanski M.J."/>
            <person name="Chevrette M.G."/>
            <person name="De Carvalho L.P.S."/>
            <person name="Shen B."/>
        </authorList>
    </citation>
    <scope>NUCLEOTIDE SEQUENCE [LARGE SCALE GENOMIC DNA]</scope>
    <source>
        <strain evidence="4 5">NPDC050545</strain>
    </source>
</reference>
<dbReference type="RefSeq" id="WP_397081410.1">
    <property type="nucleotide sequence ID" value="NZ_JBITGY010000003.1"/>
</dbReference>
<organism evidence="4 5">
    <name type="scientific">Nonomuraea typhae</name>
    <dbReference type="NCBI Taxonomy" id="2603600"/>
    <lineage>
        <taxon>Bacteria</taxon>
        <taxon>Bacillati</taxon>
        <taxon>Actinomycetota</taxon>
        <taxon>Actinomycetes</taxon>
        <taxon>Streptosporangiales</taxon>
        <taxon>Streptosporangiaceae</taxon>
        <taxon>Nonomuraea</taxon>
    </lineage>
</organism>
<sequence>MRCPLNCPDPGPTTMCRRCGSDLVAGPGPGPCEEAPAGVLVVRFAFGEVTLCGDAPVRLGRDPAWSPFGAALATHGNVSRKHASLGLDAGGRAWIDPEPTPNGTFLNGAELPPGTRHPLAEGDTVRLAAGPEGVVTQQGAPRP</sequence>
<evidence type="ECO:0000313" key="5">
    <source>
        <dbReference type="Proteomes" id="UP001612741"/>
    </source>
</evidence>